<evidence type="ECO:0000256" key="12">
    <source>
        <dbReference type="SAM" id="Phobius"/>
    </source>
</evidence>
<evidence type="ECO:0000256" key="9">
    <source>
        <dbReference type="ARBA" id="ARBA00023136"/>
    </source>
</evidence>
<dbReference type="Proteomes" id="UP000092952">
    <property type="component" value="Chromosome"/>
</dbReference>
<dbReference type="InParanoid" id="A0A1B1YR83"/>
<evidence type="ECO:0000256" key="8">
    <source>
        <dbReference type="ARBA" id="ARBA00023133"/>
    </source>
</evidence>
<dbReference type="STRING" id="1810504.PG2T_02800"/>
<feature type="transmembrane region" description="Helical" evidence="12">
    <location>
        <begin position="140"/>
        <end position="160"/>
    </location>
</feature>
<evidence type="ECO:0000256" key="5">
    <source>
        <dbReference type="ARBA" id="ARBA00022989"/>
    </source>
</evidence>
<protein>
    <submittedName>
        <fullName evidence="13">Cytochrome B</fullName>
    </submittedName>
</protein>
<feature type="transmembrane region" description="Helical" evidence="12">
    <location>
        <begin position="20"/>
        <end position="38"/>
    </location>
</feature>
<keyword evidence="6" id="KW-0560">Oxidoreductase</keyword>
<keyword evidence="9 12" id="KW-0472">Membrane</keyword>
<keyword evidence="7" id="KW-0408">Iron</keyword>
<evidence type="ECO:0000256" key="7">
    <source>
        <dbReference type="ARBA" id="ARBA00023004"/>
    </source>
</evidence>
<accession>A0A1B1YR83</accession>
<dbReference type="Pfam" id="PF02628">
    <property type="entry name" value="COX15-CtaA"/>
    <property type="match status" value="1"/>
</dbReference>
<evidence type="ECO:0000313" key="14">
    <source>
        <dbReference type="Proteomes" id="UP000092952"/>
    </source>
</evidence>
<dbReference type="AlphaFoldDB" id="A0A1B1YR83"/>
<dbReference type="InterPro" id="IPR003780">
    <property type="entry name" value="COX15/CtaA_fam"/>
</dbReference>
<feature type="transmembrane region" description="Helical" evidence="12">
    <location>
        <begin position="311"/>
        <end position="332"/>
    </location>
</feature>
<organism evidence="13 14">
    <name type="scientific">Immundisolibacter cernigliae</name>
    <dbReference type="NCBI Taxonomy" id="1810504"/>
    <lineage>
        <taxon>Bacteria</taxon>
        <taxon>Pseudomonadati</taxon>
        <taxon>Pseudomonadota</taxon>
        <taxon>Gammaproteobacteria</taxon>
        <taxon>Immundisolibacterales</taxon>
        <taxon>Immundisolibacteraceae</taxon>
        <taxon>Immundisolibacter</taxon>
    </lineage>
</organism>
<evidence type="ECO:0000256" key="3">
    <source>
        <dbReference type="ARBA" id="ARBA00022692"/>
    </source>
</evidence>
<feature type="transmembrane region" description="Helical" evidence="12">
    <location>
        <begin position="256"/>
        <end position="273"/>
    </location>
</feature>
<dbReference type="EMBL" id="CP014671">
    <property type="protein sequence ID" value="ANX03222.1"/>
    <property type="molecule type" value="Genomic_DNA"/>
</dbReference>
<comment type="pathway">
    <text evidence="11">Porphyrin-containing compound metabolism.</text>
</comment>
<dbReference type="GO" id="GO:0016020">
    <property type="term" value="C:membrane"/>
    <property type="evidence" value="ECO:0007669"/>
    <property type="project" value="UniProtKB-SubCell"/>
</dbReference>
<evidence type="ECO:0000256" key="2">
    <source>
        <dbReference type="ARBA" id="ARBA00022475"/>
    </source>
</evidence>
<keyword evidence="4" id="KW-0479">Metal-binding</keyword>
<evidence type="ECO:0000256" key="1">
    <source>
        <dbReference type="ARBA" id="ARBA00004141"/>
    </source>
</evidence>
<evidence type="ECO:0000256" key="4">
    <source>
        <dbReference type="ARBA" id="ARBA00022723"/>
    </source>
</evidence>
<evidence type="ECO:0000256" key="6">
    <source>
        <dbReference type="ARBA" id="ARBA00023002"/>
    </source>
</evidence>
<dbReference type="PANTHER" id="PTHR35457:SF1">
    <property type="entry name" value="HEME A SYNTHASE"/>
    <property type="match status" value="1"/>
</dbReference>
<evidence type="ECO:0000256" key="11">
    <source>
        <dbReference type="ARBA" id="ARBA00023444"/>
    </source>
</evidence>
<name>A0A1B1YR83_9GAMM</name>
<keyword evidence="3 12" id="KW-0812">Transmembrane</keyword>
<dbReference type="OrthoDB" id="1447144at2"/>
<keyword evidence="5 12" id="KW-1133">Transmembrane helix</keyword>
<keyword evidence="8" id="KW-0350">Heme biosynthesis</keyword>
<proteinExistence type="predicted"/>
<gene>
    <name evidence="13" type="ORF">PG2T_02800</name>
</gene>
<dbReference type="GO" id="GO:0046872">
    <property type="term" value="F:metal ion binding"/>
    <property type="evidence" value="ECO:0007669"/>
    <property type="project" value="UniProtKB-KW"/>
</dbReference>
<evidence type="ECO:0000256" key="10">
    <source>
        <dbReference type="ARBA" id="ARBA00023157"/>
    </source>
</evidence>
<dbReference type="InterPro" id="IPR050450">
    <property type="entry name" value="COX15/CtaA_HemeA_synthase"/>
</dbReference>
<keyword evidence="10" id="KW-1015">Disulfide bond</keyword>
<sequence>MERSLSRPTKPRVAHPLPWLLAAALALVVVILGAYTRLSDAGLGCPDWPGCYGHVGVPASPSALDRANEAFAHRPVEPAKAWKEMVHRYAAGLLGLVVLGLTVSAWRRAAGRALATALLALIAFQAALGMWTVTLLLKPVVVMGHLLGGFSVLSLLWLGYLGARSFVPARHRPPVRLRRLALVGIAVLVVQIALGGWTSANYAALACPTFPKCMGEWWPPMDMADGFVMWRGLGVNYEFGVLDSPARVAVHMAHRAWAVVTFLYLGAVGIYALRQPGSLRAAAAVMLTLLVAQVSLGIANVWLHLPLPVAAAHNAVAALLLLALLTLIHTLYRSGAARG</sequence>
<dbReference type="GO" id="GO:0016491">
    <property type="term" value="F:oxidoreductase activity"/>
    <property type="evidence" value="ECO:0007669"/>
    <property type="project" value="UniProtKB-KW"/>
</dbReference>
<evidence type="ECO:0000313" key="13">
    <source>
        <dbReference type="EMBL" id="ANX03222.1"/>
    </source>
</evidence>
<feature type="transmembrane region" description="Helical" evidence="12">
    <location>
        <begin position="285"/>
        <end position="305"/>
    </location>
</feature>
<feature type="transmembrane region" description="Helical" evidence="12">
    <location>
        <begin position="86"/>
        <end position="106"/>
    </location>
</feature>
<reference evidence="14" key="1">
    <citation type="submission" date="2016-03" db="EMBL/GenBank/DDBJ databases">
        <title>Complete genome sequence of Solimmundus cernigliae, representing a novel lineage of polycyclic aromatic hydrocarbon degraders within the Gammaproteobacteria.</title>
        <authorList>
            <person name="Singleton D.R."/>
            <person name="Dickey A.N."/>
            <person name="Scholl E.H."/>
            <person name="Wright F.A."/>
            <person name="Aitken M.D."/>
        </authorList>
    </citation>
    <scope>NUCLEOTIDE SEQUENCE [LARGE SCALE GENOMIC DNA]</scope>
    <source>
        <strain evidence="14">TR3.2</strain>
    </source>
</reference>
<dbReference type="PANTHER" id="PTHR35457">
    <property type="entry name" value="HEME A SYNTHASE"/>
    <property type="match status" value="1"/>
</dbReference>
<feature type="transmembrane region" description="Helical" evidence="12">
    <location>
        <begin position="113"/>
        <end position="134"/>
    </location>
</feature>
<comment type="subcellular location">
    <subcellularLocation>
        <location evidence="1">Membrane</location>
        <topology evidence="1">Multi-pass membrane protein</topology>
    </subcellularLocation>
</comment>
<dbReference type="KEGG" id="gbi:PG2T_02800"/>
<feature type="transmembrane region" description="Helical" evidence="12">
    <location>
        <begin position="180"/>
        <end position="200"/>
    </location>
</feature>
<keyword evidence="14" id="KW-1185">Reference proteome</keyword>
<keyword evidence="2" id="KW-1003">Cell membrane</keyword>
<dbReference type="GO" id="GO:0006784">
    <property type="term" value="P:heme A biosynthetic process"/>
    <property type="evidence" value="ECO:0007669"/>
    <property type="project" value="InterPro"/>
</dbReference>